<evidence type="ECO:0000256" key="1">
    <source>
        <dbReference type="SAM" id="MobiDB-lite"/>
    </source>
</evidence>
<protein>
    <recommendedName>
        <fullName evidence="3">FimV N-terminal domain-containing protein</fullName>
    </recommendedName>
</protein>
<proteinExistence type="predicted"/>
<accession>A0ABR8SB13</accession>
<sequence>MHRWKLSALAAAAFVSAALTPTDAAALALGSIRVQSALGETLRAEIAIPQATTAELNSLAAQIASPEIFRAQGMDYSNAARSIQVQLHRNADGTASLRLSSNTPLQDPFIDLVLETQWSTGHLVRSYTVLLDPPSSQRTAAAPAQAAQIAAPAPASVAGRSYASSSTAPQRATRPAPAPAVSAPAAEPAEKSTRVRSGDTAGQIANANRPTGVSLDQMLVAMLQSNPNAFINGNVNRIRAGAVVQMPSREQALQTSATEARKIVAAQSRDFNAYRRSLASKAPQAAVQAADRSSGGQVQTHVEDASPAAGTPDKLTLSKSSVQSAAASDEKLAAQKQANDQSNRLNELQRNLAELNELTQNTSTTAASTPPTSAADSAPAPATPPAQADAADSASAAPTIEVATPSVTEPSSSATDRTDSPTEATAQAEPQAPVAAADSAAKPAVQKKPAPAITPAPAAPSFVDDLLDNPLIPAGGGLIALLLGFLGYSAWKRRRAAQAAADPSMGDSQLHPDSFFGSSGGQQVDTNNADTGASTMAYAPSQLDGGGDVDAVAEADVYLAYGRDVQAEEILKEALRNQPERLSIHVKLAEIYVKRNDIKALESIAQTMQHVSQSHDPEWQRVVEMGRNMDPTNPFFAAASSAAGTAASKPTSAFAAALNTIKPDTAGSAVATTAVAAAAANTIPDIDLNLDLPDDGLTSQTSAADIPAAAPLPSDDDFAALDRPNTLDSQLDVTDLTDLEPPTLVQDTLMAEDNTAQELGDLDLDLSGFEIPPASTTTPAADTHQDDGLDFDLDSPAAAKDPQAPATPVAEVPAAAAVAGDEFDLGSLDLDLGATPESAAQAEPVHNLADDPLSTKLDLAQEFNAIGDSEGARSLIEEVLAEASSPLKERAQKMLSEID</sequence>
<name>A0ABR8SB13_9BURK</name>
<feature type="compositionally biased region" description="Low complexity" evidence="1">
    <location>
        <begin position="362"/>
        <end position="399"/>
    </location>
</feature>
<feature type="compositionally biased region" description="Polar residues" evidence="1">
    <location>
        <begin position="317"/>
        <end position="326"/>
    </location>
</feature>
<dbReference type="RefSeq" id="WP_191723069.1">
    <property type="nucleotide sequence ID" value="NZ_JACSQK010000004.1"/>
</dbReference>
<dbReference type="InterPro" id="IPR020012">
    <property type="entry name" value="LysM_FimV"/>
</dbReference>
<feature type="chain" id="PRO_5046075295" description="FimV N-terminal domain-containing protein" evidence="2">
    <location>
        <begin position="25"/>
        <end position="899"/>
    </location>
</feature>
<evidence type="ECO:0000313" key="5">
    <source>
        <dbReference type="Proteomes" id="UP000634919"/>
    </source>
</evidence>
<feature type="region of interest" description="Disordered" evidence="1">
    <location>
        <begin position="360"/>
        <end position="452"/>
    </location>
</feature>
<feature type="region of interest" description="Disordered" evidence="1">
    <location>
        <begin position="160"/>
        <end position="209"/>
    </location>
</feature>
<dbReference type="InterPro" id="IPR011990">
    <property type="entry name" value="TPR-like_helical_dom_sf"/>
</dbReference>
<feature type="compositionally biased region" description="Polar residues" evidence="1">
    <location>
        <begin position="405"/>
        <end position="415"/>
    </location>
</feature>
<evidence type="ECO:0000313" key="4">
    <source>
        <dbReference type="EMBL" id="MBD7960668.1"/>
    </source>
</evidence>
<dbReference type="SUPFAM" id="SSF48452">
    <property type="entry name" value="TPR-like"/>
    <property type="match status" value="1"/>
</dbReference>
<dbReference type="NCBIfam" id="TIGR03504">
    <property type="entry name" value="FimV_Cterm"/>
    <property type="match status" value="1"/>
</dbReference>
<keyword evidence="2" id="KW-0732">Signal</keyword>
<evidence type="ECO:0000256" key="2">
    <source>
        <dbReference type="SAM" id="SignalP"/>
    </source>
</evidence>
<feature type="region of interest" description="Disordered" evidence="1">
    <location>
        <begin position="502"/>
        <end position="541"/>
    </location>
</feature>
<comment type="caution">
    <text evidence="4">The sequence shown here is derived from an EMBL/GenBank/DDBJ whole genome shotgun (WGS) entry which is preliminary data.</text>
</comment>
<feature type="domain" description="FimV N-terminal" evidence="3">
    <location>
        <begin position="27"/>
        <end position="134"/>
    </location>
</feature>
<dbReference type="InterPro" id="IPR057840">
    <property type="entry name" value="FimV_N"/>
</dbReference>
<dbReference type="NCBIfam" id="TIGR03505">
    <property type="entry name" value="FimV_core"/>
    <property type="match status" value="1"/>
</dbReference>
<feature type="signal peptide" evidence="2">
    <location>
        <begin position="1"/>
        <end position="24"/>
    </location>
</feature>
<evidence type="ECO:0000259" key="3">
    <source>
        <dbReference type="Pfam" id="PF25800"/>
    </source>
</evidence>
<organism evidence="4 5">
    <name type="scientific">Comamonas avium</name>
    <dbReference type="NCBI Taxonomy" id="2762231"/>
    <lineage>
        <taxon>Bacteria</taxon>
        <taxon>Pseudomonadati</taxon>
        <taxon>Pseudomonadota</taxon>
        <taxon>Betaproteobacteria</taxon>
        <taxon>Burkholderiales</taxon>
        <taxon>Comamonadaceae</taxon>
        <taxon>Comamonas</taxon>
    </lineage>
</organism>
<dbReference type="Gene3D" id="1.25.40.10">
    <property type="entry name" value="Tetratricopeptide repeat domain"/>
    <property type="match status" value="1"/>
</dbReference>
<dbReference type="Proteomes" id="UP000634919">
    <property type="component" value="Unassembled WGS sequence"/>
</dbReference>
<gene>
    <name evidence="4" type="ORF">H9646_09220</name>
</gene>
<dbReference type="EMBL" id="JACSQK010000004">
    <property type="protein sequence ID" value="MBD7960668.1"/>
    <property type="molecule type" value="Genomic_DNA"/>
</dbReference>
<keyword evidence="5" id="KW-1185">Reference proteome</keyword>
<dbReference type="Pfam" id="PF25800">
    <property type="entry name" value="FimV_N"/>
    <property type="match status" value="1"/>
</dbReference>
<feature type="region of interest" description="Disordered" evidence="1">
    <location>
        <begin position="284"/>
        <end position="341"/>
    </location>
</feature>
<feature type="compositionally biased region" description="Basic and acidic residues" evidence="1">
    <location>
        <begin position="188"/>
        <end position="197"/>
    </location>
</feature>
<feature type="compositionally biased region" description="Polar residues" evidence="1">
    <location>
        <begin position="521"/>
        <end position="534"/>
    </location>
</feature>
<dbReference type="Gene3D" id="1.20.58.2200">
    <property type="match status" value="1"/>
</dbReference>
<feature type="compositionally biased region" description="Low complexity" evidence="1">
    <location>
        <begin position="166"/>
        <end position="187"/>
    </location>
</feature>
<dbReference type="InterPro" id="IPR038440">
    <property type="entry name" value="FimV_C_sf"/>
</dbReference>
<feature type="compositionally biased region" description="Low complexity" evidence="1">
    <location>
        <begin position="421"/>
        <end position="451"/>
    </location>
</feature>
<dbReference type="InterPro" id="IPR020011">
    <property type="entry name" value="FimV_C"/>
</dbReference>
<reference evidence="4 5" key="1">
    <citation type="submission" date="2020-08" db="EMBL/GenBank/DDBJ databases">
        <title>A Genomic Blueprint of the Chicken Gut Microbiome.</title>
        <authorList>
            <person name="Gilroy R."/>
            <person name="Ravi A."/>
            <person name="Getino M."/>
            <person name="Pursley I."/>
            <person name="Horton D.L."/>
            <person name="Alikhan N.-F."/>
            <person name="Baker D."/>
            <person name="Gharbi K."/>
            <person name="Hall N."/>
            <person name="Watson M."/>
            <person name="Adriaenssens E.M."/>
            <person name="Foster-Nyarko E."/>
            <person name="Jarju S."/>
            <person name="Secka A."/>
            <person name="Antonio M."/>
            <person name="Oren A."/>
            <person name="Chaudhuri R."/>
            <person name="La Ragione R.M."/>
            <person name="Hildebrand F."/>
            <person name="Pallen M.J."/>
        </authorList>
    </citation>
    <scope>NUCLEOTIDE SEQUENCE [LARGE SCALE GENOMIC DNA]</scope>
    <source>
        <strain evidence="4 5">Sa2CVA6</strain>
    </source>
</reference>